<evidence type="ECO:0000256" key="1">
    <source>
        <dbReference type="SAM" id="MobiDB-lite"/>
    </source>
</evidence>
<accession>A0A8H6REI1</accession>
<organism evidence="2 3">
    <name type="scientific">Pseudocercospora fuligena</name>
    <dbReference type="NCBI Taxonomy" id="685502"/>
    <lineage>
        <taxon>Eukaryota</taxon>
        <taxon>Fungi</taxon>
        <taxon>Dikarya</taxon>
        <taxon>Ascomycota</taxon>
        <taxon>Pezizomycotina</taxon>
        <taxon>Dothideomycetes</taxon>
        <taxon>Dothideomycetidae</taxon>
        <taxon>Mycosphaerellales</taxon>
        <taxon>Mycosphaerellaceae</taxon>
        <taxon>Pseudocercospora</taxon>
    </lineage>
</organism>
<evidence type="ECO:0000313" key="2">
    <source>
        <dbReference type="EMBL" id="KAF7189641.1"/>
    </source>
</evidence>
<feature type="compositionally biased region" description="Basic and acidic residues" evidence="1">
    <location>
        <begin position="1"/>
        <end position="11"/>
    </location>
</feature>
<feature type="compositionally biased region" description="Polar residues" evidence="1">
    <location>
        <begin position="12"/>
        <end position="28"/>
    </location>
</feature>
<feature type="compositionally biased region" description="Low complexity" evidence="1">
    <location>
        <begin position="77"/>
        <end position="93"/>
    </location>
</feature>
<feature type="compositionally biased region" description="Polar residues" evidence="1">
    <location>
        <begin position="35"/>
        <end position="53"/>
    </location>
</feature>
<reference evidence="2" key="1">
    <citation type="submission" date="2020-04" db="EMBL/GenBank/DDBJ databases">
        <title>Draft genome resource of the tomato pathogen Pseudocercospora fuligena.</title>
        <authorList>
            <person name="Zaccaron A."/>
        </authorList>
    </citation>
    <scope>NUCLEOTIDE SEQUENCE</scope>
    <source>
        <strain evidence="2">PF001</strain>
    </source>
</reference>
<dbReference type="AlphaFoldDB" id="A0A8H6REI1"/>
<evidence type="ECO:0000313" key="3">
    <source>
        <dbReference type="Proteomes" id="UP000660729"/>
    </source>
</evidence>
<feature type="region of interest" description="Disordered" evidence="1">
    <location>
        <begin position="1"/>
        <end position="96"/>
    </location>
</feature>
<proteinExistence type="predicted"/>
<protein>
    <submittedName>
        <fullName evidence="2">Uncharacterized protein</fullName>
    </submittedName>
</protein>
<dbReference type="EMBL" id="JABCIY010000183">
    <property type="protein sequence ID" value="KAF7189641.1"/>
    <property type="molecule type" value="Genomic_DNA"/>
</dbReference>
<gene>
    <name evidence="2" type="ORF">HII31_09085</name>
</gene>
<keyword evidence="3" id="KW-1185">Reference proteome</keyword>
<sequence length="408" mass="45374">MKNASRHRDTARINSRIDTTSHSTNTVKSAARSAPSETAMSPTKKNMSPTKRSTSPRKVLFPMKAVPRKPHLKRTITSSPRKNTSSSSPPKKTGANFFSFRTSDDVQVMIIPLIDRSKMIKRPLRIISPEKQPLGDLTRPLEPTKVRKTIGKKLKSAKHAGCTTLLEKKPTRGLAEQLELAKIRLPSCEKVKVVEHASQIVSPEKKAPDDAAKQLKVIETHTAAEKKLRAVKIMVKSWKQHGAVNEKRLKQIMDYIDKVMTDCTEAERSILQGPMRAIFDDLKHFESMLEQEAAEELETVRKTAAKAKAATSEQHDLATNPPRSTTARISTEALSDQESLQILMAVKDHRKSSSPKKPGMLTKKWIFGPVTVSSSSLQSKKNAGNDGPDIEAWIFVLLLVALVLVQIY</sequence>
<dbReference type="OrthoDB" id="10536496at2759"/>
<dbReference type="Proteomes" id="UP000660729">
    <property type="component" value="Unassembled WGS sequence"/>
</dbReference>
<name>A0A8H6REI1_9PEZI</name>
<comment type="caution">
    <text evidence="2">The sequence shown here is derived from an EMBL/GenBank/DDBJ whole genome shotgun (WGS) entry which is preliminary data.</text>
</comment>
<feature type="region of interest" description="Disordered" evidence="1">
    <location>
        <begin position="307"/>
        <end position="327"/>
    </location>
</feature>